<feature type="domain" description="HTH cro/C1-type" evidence="6">
    <location>
        <begin position="171"/>
        <end position="196"/>
    </location>
</feature>
<dbReference type="Proteomes" id="UP000006265">
    <property type="component" value="Unassembled WGS sequence"/>
</dbReference>
<dbReference type="GO" id="GO:0005829">
    <property type="term" value="C:cytosol"/>
    <property type="evidence" value="ECO:0007669"/>
    <property type="project" value="TreeGrafter"/>
</dbReference>
<dbReference type="AlphaFoldDB" id="K5BCR7"/>
<dbReference type="CDD" id="cd00038">
    <property type="entry name" value="CAP_ED"/>
    <property type="match status" value="1"/>
</dbReference>
<keyword evidence="9" id="KW-1185">Reference proteome</keyword>
<feature type="domain" description="Cyclic nucleotide-binding" evidence="5">
    <location>
        <begin position="13"/>
        <end position="133"/>
    </location>
</feature>
<accession>K5BCR7</accession>
<reference evidence="8 9" key="1">
    <citation type="journal article" date="2012" name="J. Bacteriol.">
        <title>Genome sequence of Mycobacterium hassiacum DSM 44199, a rare source of heat-stable mycobacterial proteins.</title>
        <authorList>
            <person name="Tiago I."/>
            <person name="Maranha A."/>
            <person name="Mendes V."/>
            <person name="Alarico S."/>
            <person name="Moynihan P.J."/>
            <person name="Clarke A.J."/>
            <person name="Macedo-Ribeiro S."/>
            <person name="Pereira P.J."/>
            <person name="Empadinhas N."/>
        </authorList>
    </citation>
    <scope>NUCLEOTIDE SEQUENCE [LARGE SCALE GENOMIC DNA]</scope>
    <source>
        <strain evidence="9">DSM 44199 / CIP 105218 / JCM 12690 / 3849</strain>
    </source>
</reference>
<proteinExistence type="predicted"/>
<evidence type="ECO:0000313" key="9">
    <source>
        <dbReference type="Proteomes" id="UP000006265"/>
    </source>
</evidence>
<dbReference type="InterPro" id="IPR036390">
    <property type="entry name" value="WH_DNA-bd_sf"/>
</dbReference>
<dbReference type="SMART" id="SM00100">
    <property type="entry name" value="cNMP"/>
    <property type="match status" value="1"/>
</dbReference>
<keyword evidence="1" id="KW-0805">Transcription regulation</keyword>
<evidence type="ECO:0000259" key="5">
    <source>
        <dbReference type="PROSITE" id="PS50042"/>
    </source>
</evidence>
<sequence length="261" mass="28350">MRTAEEALAGSGIFEGADPAAVGTLLRRFQPVQFPRGHVVFERGDADCRLYVIVQGRVKLAQRTGDDRRGLLEVLGPCDVFGELSAFDPGPCVSTATTLTPVRAVHIDRPAIFASLAESPTLGEPLLRLLARRFRRTNDALCDMIHVDVPGRLADRLLTLARRFGEPDGDAIRVHHGLTQEELAQLVGSSRETVNKALSDFTQRGWLRPLSKGVVIYNPARLARRAGSRAPYPQRTPRREPRLQPLPPSASAGGALLSAAG</sequence>
<protein>
    <submittedName>
        <fullName evidence="8">Helix-turn-helix family protein</fullName>
    </submittedName>
</protein>
<gene>
    <name evidence="8" type="ORF">C731_4302</name>
</gene>
<dbReference type="PANTHER" id="PTHR24567:SF74">
    <property type="entry name" value="HTH-TYPE TRANSCRIPTIONAL REGULATOR ARCR"/>
    <property type="match status" value="1"/>
</dbReference>
<dbReference type="Pfam" id="PF13545">
    <property type="entry name" value="HTH_Crp_2"/>
    <property type="match status" value="1"/>
</dbReference>
<dbReference type="RefSeq" id="WP_005631426.1">
    <property type="nucleotide sequence ID" value="NZ_AMRA01000116.1"/>
</dbReference>
<dbReference type="PROSITE" id="PS50042">
    <property type="entry name" value="CNMP_BINDING_3"/>
    <property type="match status" value="1"/>
</dbReference>
<dbReference type="PATRIC" id="fig|1122247.3.peg.4129"/>
<dbReference type="InterPro" id="IPR014710">
    <property type="entry name" value="RmlC-like_jellyroll"/>
</dbReference>
<evidence type="ECO:0000259" key="7">
    <source>
        <dbReference type="PROSITE" id="PS51063"/>
    </source>
</evidence>
<dbReference type="eggNOG" id="COG0664">
    <property type="taxonomic scope" value="Bacteria"/>
</dbReference>
<feature type="compositionally biased region" description="Low complexity" evidence="4">
    <location>
        <begin position="249"/>
        <end position="261"/>
    </location>
</feature>
<dbReference type="SUPFAM" id="SSF51206">
    <property type="entry name" value="cAMP-binding domain-like"/>
    <property type="match status" value="1"/>
</dbReference>
<dbReference type="SUPFAM" id="SSF46785">
    <property type="entry name" value="Winged helix' DNA-binding domain"/>
    <property type="match status" value="1"/>
</dbReference>
<dbReference type="PROSITE" id="PS51063">
    <property type="entry name" value="HTH_CRP_2"/>
    <property type="match status" value="1"/>
</dbReference>
<dbReference type="InterPro" id="IPR001387">
    <property type="entry name" value="Cro/C1-type_HTH"/>
</dbReference>
<dbReference type="PANTHER" id="PTHR24567">
    <property type="entry name" value="CRP FAMILY TRANSCRIPTIONAL REGULATORY PROTEIN"/>
    <property type="match status" value="1"/>
</dbReference>
<dbReference type="InterPro" id="IPR000595">
    <property type="entry name" value="cNMP-bd_dom"/>
</dbReference>
<name>K5BCR7_MYCHD</name>
<feature type="domain" description="HTH crp-type" evidence="7">
    <location>
        <begin position="147"/>
        <end position="220"/>
    </location>
</feature>
<dbReference type="Gene3D" id="2.60.120.10">
    <property type="entry name" value="Jelly Rolls"/>
    <property type="match status" value="1"/>
</dbReference>
<feature type="region of interest" description="Disordered" evidence="4">
    <location>
        <begin position="226"/>
        <end position="261"/>
    </location>
</feature>
<comment type="caution">
    <text evidence="8">The sequence shown here is derived from an EMBL/GenBank/DDBJ whole genome shotgun (WGS) entry which is preliminary data.</text>
</comment>
<dbReference type="Gene3D" id="1.10.10.10">
    <property type="entry name" value="Winged helix-like DNA-binding domain superfamily/Winged helix DNA-binding domain"/>
    <property type="match status" value="1"/>
</dbReference>
<evidence type="ECO:0000256" key="4">
    <source>
        <dbReference type="SAM" id="MobiDB-lite"/>
    </source>
</evidence>
<dbReference type="EMBL" id="AMRA01000116">
    <property type="protein sequence ID" value="EKF21732.1"/>
    <property type="molecule type" value="Genomic_DNA"/>
</dbReference>
<dbReference type="PROSITE" id="PS50943">
    <property type="entry name" value="HTH_CROC1"/>
    <property type="match status" value="1"/>
</dbReference>
<dbReference type="CDD" id="cd00092">
    <property type="entry name" value="HTH_CRP"/>
    <property type="match status" value="1"/>
</dbReference>
<evidence type="ECO:0000256" key="1">
    <source>
        <dbReference type="ARBA" id="ARBA00023015"/>
    </source>
</evidence>
<dbReference type="InterPro" id="IPR050397">
    <property type="entry name" value="Env_Response_Regulators"/>
</dbReference>
<dbReference type="InterPro" id="IPR012318">
    <property type="entry name" value="HTH_CRP"/>
</dbReference>
<dbReference type="GO" id="GO:0003677">
    <property type="term" value="F:DNA binding"/>
    <property type="evidence" value="ECO:0007669"/>
    <property type="project" value="UniProtKB-KW"/>
</dbReference>
<evidence type="ECO:0000256" key="2">
    <source>
        <dbReference type="ARBA" id="ARBA00023125"/>
    </source>
</evidence>
<keyword evidence="3" id="KW-0804">Transcription</keyword>
<dbReference type="GO" id="GO:0003700">
    <property type="term" value="F:DNA-binding transcription factor activity"/>
    <property type="evidence" value="ECO:0007669"/>
    <property type="project" value="TreeGrafter"/>
</dbReference>
<dbReference type="FunFam" id="1.10.10.10:FF:000019">
    <property type="entry name" value="Crp/Fnr family transcriptional regulator"/>
    <property type="match status" value="1"/>
</dbReference>
<evidence type="ECO:0000256" key="3">
    <source>
        <dbReference type="ARBA" id="ARBA00023163"/>
    </source>
</evidence>
<dbReference type="SMART" id="SM00419">
    <property type="entry name" value="HTH_CRP"/>
    <property type="match status" value="1"/>
</dbReference>
<dbReference type="Pfam" id="PF00027">
    <property type="entry name" value="cNMP_binding"/>
    <property type="match status" value="1"/>
</dbReference>
<dbReference type="InterPro" id="IPR036388">
    <property type="entry name" value="WH-like_DNA-bd_sf"/>
</dbReference>
<keyword evidence="2" id="KW-0238">DNA-binding</keyword>
<dbReference type="InterPro" id="IPR018490">
    <property type="entry name" value="cNMP-bd_dom_sf"/>
</dbReference>
<evidence type="ECO:0000259" key="6">
    <source>
        <dbReference type="PROSITE" id="PS50943"/>
    </source>
</evidence>
<organism evidence="8 9">
    <name type="scientific">Mycolicibacterium hassiacum (strain DSM 44199 / CIP 105218 / JCM 12690 / 3849)</name>
    <name type="common">Mycobacterium hassiacum</name>
    <dbReference type="NCBI Taxonomy" id="1122247"/>
    <lineage>
        <taxon>Bacteria</taxon>
        <taxon>Bacillati</taxon>
        <taxon>Actinomycetota</taxon>
        <taxon>Actinomycetes</taxon>
        <taxon>Mycobacteriales</taxon>
        <taxon>Mycobacteriaceae</taxon>
        <taxon>Mycolicibacterium</taxon>
    </lineage>
</organism>
<dbReference type="STRING" id="1122247.GCA_000379865_03739"/>
<dbReference type="OrthoDB" id="892842at2"/>
<evidence type="ECO:0000313" key="8">
    <source>
        <dbReference type="EMBL" id="EKF21732.1"/>
    </source>
</evidence>